<comment type="caution">
    <text evidence="2">The sequence shown here is derived from an EMBL/GenBank/DDBJ whole genome shotgun (WGS) entry which is preliminary data.</text>
</comment>
<evidence type="ECO:0000256" key="1">
    <source>
        <dbReference type="SAM" id="MobiDB-lite"/>
    </source>
</evidence>
<dbReference type="OrthoDB" id="574256at2"/>
<keyword evidence="3" id="KW-1185">Reference proteome</keyword>
<proteinExistence type="predicted"/>
<sequence>MLSSLFERFVEKSPVSVMMRGLMERVFAPESLNELFQTTARVQYTKELLFSDLVELMVPVVCGLQPSVRASYQDQAEAMPASLSLVCLNLLSVLRAALASVHGVDKIEASLPDYYLVNQIQSVYGGMMIAIAPAHWQVFQSLTLAEFAALLQQLAQKVQLSKLLKATRSPKKKQSARIKDRHPHRATARLLNNSPTTP</sequence>
<dbReference type="Proteomes" id="UP000031532">
    <property type="component" value="Unassembled WGS sequence"/>
</dbReference>
<dbReference type="RefSeq" id="WP_039714154.1">
    <property type="nucleotide sequence ID" value="NZ_JTJC03000003.1"/>
</dbReference>
<gene>
    <name evidence="2" type="ORF">QH73_0011790</name>
</gene>
<reference evidence="2 3" key="1">
    <citation type="journal article" date="2015" name="Genome Announc.">
        <title>Draft Genome Sequence of the Terrestrial Cyanobacterium Scytonema millei VB511283, Isolated from Eastern India.</title>
        <authorList>
            <person name="Sen D."/>
            <person name="Chandrababunaidu M.M."/>
            <person name="Singh D."/>
            <person name="Sanghi N."/>
            <person name="Ghorai A."/>
            <person name="Mishra G.P."/>
            <person name="Madduluri M."/>
            <person name="Adhikary S.P."/>
            <person name="Tripathy S."/>
        </authorList>
    </citation>
    <scope>NUCLEOTIDE SEQUENCE [LARGE SCALE GENOMIC DNA]</scope>
    <source>
        <strain evidence="2 3">VB511283</strain>
    </source>
</reference>
<name>A0A9X5E536_9CYAN</name>
<dbReference type="AlphaFoldDB" id="A0A9X5E536"/>
<feature type="compositionally biased region" description="Basic residues" evidence="1">
    <location>
        <begin position="168"/>
        <end position="187"/>
    </location>
</feature>
<dbReference type="EMBL" id="JTJC03000003">
    <property type="protein sequence ID" value="NHC35332.1"/>
    <property type="molecule type" value="Genomic_DNA"/>
</dbReference>
<feature type="region of interest" description="Disordered" evidence="1">
    <location>
        <begin position="168"/>
        <end position="198"/>
    </location>
</feature>
<organism evidence="2 3">
    <name type="scientific">Scytonema millei VB511283</name>
    <dbReference type="NCBI Taxonomy" id="1245923"/>
    <lineage>
        <taxon>Bacteria</taxon>
        <taxon>Bacillati</taxon>
        <taxon>Cyanobacteriota</taxon>
        <taxon>Cyanophyceae</taxon>
        <taxon>Nostocales</taxon>
        <taxon>Scytonemataceae</taxon>
        <taxon>Scytonema</taxon>
    </lineage>
</organism>
<evidence type="ECO:0000313" key="2">
    <source>
        <dbReference type="EMBL" id="NHC35332.1"/>
    </source>
</evidence>
<evidence type="ECO:0000313" key="3">
    <source>
        <dbReference type="Proteomes" id="UP000031532"/>
    </source>
</evidence>
<accession>A0A9X5E536</accession>
<protein>
    <submittedName>
        <fullName evidence="2">Uncharacterized protein</fullName>
    </submittedName>
</protein>